<dbReference type="eggNOG" id="KOG4197">
    <property type="taxonomic scope" value="Eukaryota"/>
</dbReference>
<feature type="repeat" description="PPR" evidence="2">
    <location>
        <begin position="140"/>
        <end position="174"/>
    </location>
</feature>
<dbReference type="GO" id="GO:0009451">
    <property type="term" value="P:RNA modification"/>
    <property type="evidence" value="ECO:0007669"/>
    <property type="project" value="InterPro"/>
</dbReference>
<organism evidence="3 4">
    <name type="scientific">Amborella trichopoda</name>
    <dbReference type="NCBI Taxonomy" id="13333"/>
    <lineage>
        <taxon>Eukaryota</taxon>
        <taxon>Viridiplantae</taxon>
        <taxon>Streptophyta</taxon>
        <taxon>Embryophyta</taxon>
        <taxon>Tracheophyta</taxon>
        <taxon>Spermatophyta</taxon>
        <taxon>Magnoliopsida</taxon>
        <taxon>Amborellales</taxon>
        <taxon>Amborellaceae</taxon>
        <taxon>Amborella</taxon>
    </lineage>
</organism>
<dbReference type="Gene3D" id="1.25.40.10">
    <property type="entry name" value="Tetratricopeptide repeat domain"/>
    <property type="match status" value="3"/>
</dbReference>
<dbReference type="InterPro" id="IPR046960">
    <property type="entry name" value="PPR_At4g14850-like_plant"/>
</dbReference>
<gene>
    <name evidence="3" type="ORF">AMTR_s00046p00214930</name>
</gene>
<dbReference type="PROSITE" id="PS51375">
    <property type="entry name" value="PPR"/>
    <property type="match status" value="2"/>
</dbReference>
<evidence type="ECO:0000256" key="2">
    <source>
        <dbReference type="PROSITE-ProRule" id="PRU00708"/>
    </source>
</evidence>
<evidence type="ECO:0000313" key="4">
    <source>
        <dbReference type="Proteomes" id="UP000017836"/>
    </source>
</evidence>
<dbReference type="Proteomes" id="UP000017836">
    <property type="component" value="Unassembled WGS sequence"/>
</dbReference>
<evidence type="ECO:0000313" key="3">
    <source>
        <dbReference type="EMBL" id="ERN18065.1"/>
    </source>
</evidence>
<dbReference type="FunFam" id="1.25.40.10:FF:000381">
    <property type="entry name" value="Pentatricopeptide repeat-containing protein"/>
    <property type="match status" value="1"/>
</dbReference>
<evidence type="ECO:0000256" key="1">
    <source>
        <dbReference type="ARBA" id="ARBA00022737"/>
    </source>
</evidence>
<reference evidence="4" key="1">
    <citation type="journal article" date="2013" name="Science">
        <title>The Amborella genome and the evolution of flowering plants.</title>
        <authorList>
            <consortium name="Amborella Genome Project"/>
        </authorList>
    </citation>
    <scope>NUCLEOTIDE SEQUENCE [LARGE SCALE GENOMIC DNA]</scope>
</reference>
<dbReference type="GO" id="GO:0003723">
    <property type="term" value="F:RNA binding"/>
    <property type="evidence" value="ECO:0007669"/>
    <property type="project" value="InterPro"/>
</dbReference>
<name>U5D773_AMBTC</name>
<keyword evidence="1" id="KW-0677">Repeat</keyword>
<proteinExistence type="predicted"/>
<protein>
    <recommendedName>
        <fullName evidence="5">Pentacotripeptide-repeat region of PRORP domain-containing protein</fullName>
    </recommendedName>
</protein>
<evidence type="ECO:0008006" key="5">
    <source>
        <dbReference type="Google" id="ProtNLM"/>
    </source>
</evidence>
<keyword evidence="4" id="KW-1185">Reference proteome</keyword>
<dbReference type="OMA" id="SILCEDH"/>
<dbReference type="InterPro" id="IPR002885">
    <property type="entry name" value="PPR_rpt"/>
</dbReference>
<dbReference type="InterPro" id="IPR011990">
    <property type="entry name" value="TPR-like_helical_dom_sf"/>
</dbReference>
<dbReference type="Gramene" id="ERN18065">
    <property type="protein sequence ID" value="ERN18065"/>
    <property type="gene ID" value="AMTR_s00046p00214930"/>
</dbReference>
<sequence length="400" mass="43997">MASLPCPVFANNILAAEPGLRNGASYLPSPEKAAASLSYQRYPTTTTVMEKTTSFQQLHFSEALSILCEDHKVDSSIYAALLQECIRKKSLSDAQAVQAHMIKSGFHEHVFLSTFLVNVYSKCGHTDHARKVFDSMSRRNIVSWTSLMTGYAHNSQFEQAVNLFCELLEIGCYPTNYTFGAVLSACTSLGYLDFGKQIHGYILKYKIGSDTSIGNALCSLYSKSGDVKSAQKIFEGIPDKNVISWTTIISSAVDNGESELGLRLFVEMLMAAVEPNDFTLTSVLSACCVILDLGLAKQIHSFSIKTGLESNLPVTNSVMYTYLKCSRLEEARHLFNSMETMSLITWNAMIAGHAQLMDLSSDGLEANSNGVEALKIYLKLNRSTMKPDLYSFSSILSIST</sequence>
<dbReference type="NCBIfam" id="TIGR00756">
    <property type="entry name" value="PPR"/>
    <property type="match status" value="3"/>
</dbReference>
<dbReference type="PANTHER" id="PTHR47926:SF347">
    <property type="entry name" value="PENTATRICOPEPTIDE REPEAT-CONTAINING PROTEIN"/>
    <property type="match status" value="1"/>
</dbReference>
<accession>U5D773</accession>
<dbReference type="HOGENOM" id="CLU_002706_0_3_1"/>
<dbReference type="AlphaFoldDB" id="U5D773"/>
<dbReference type="EMBL" id="KI392290">
    <property type="protein sequence ID" value="ERN18065.1"/>
    <property type="molecule type" value="Genomic_DNA"/>
</dbReference>
<dbReference type="FunFam" id="1.25.40.10:FF:000227">
    <property type="entry name" value="Pentatricopeptide repeat-containing protein At3g13880"/>
    <property type="match status" value="1"/>
</dbReference>
<dbReference type="PANTHER" id="PTHR47926">
    <property type="entry name" value="PENTATRICOPEPTIDE REPEAT-CONTAINING PROTEIN"/>
    <property type="match status" value="1"/>
</dbReference>
<feature type="repeat" description="PPR" evidence="2">
    <location>
        <begin position="241"/>
        <end position="275"/>
    </location>
</feature>
<dbReference type="Pfam" id="PF01535">
    <property type="entry name" value="PPR"/>
    <property type="match status" value="1"/>
</dbReference>
<dbReference type="Pfam" id="PF13041">
    <property type="entry name" value="PPR_2"/>
    <property type="match status" value="2"/>
</dbReference>